<name>A0A1B6FZP7_9HEMI</name>
<dbReference type="InterPro" id="IPR050778">
    <property type="entry name" value="Cueball_EGF_LRP_Nidogen"/>
</dbReference>
<dbReference type="Gene3D" id="2.120.10.30">
    <property type="entry name" value="TolB, C-terminal domain"/>
    <property type="match status" value="2"/>
</dbReference>
<evidence type="ECO:0000313" key="5">
    <source>
        <dbReference type="EMBL" id="JAS55655.1"/>
    </source>
</evidence>
<dbReference type="PROSITE" id="PS51212">
    <property type="entry name" value="WSC"/>
    <property type="match status" value="1"/>
</dbReference>
<dbReference type="InterPro" id="IPR000033">
    <property type="entry name" value="LDLR_classB_rpt"/>
</dbReference>
<proteinExistence type="predicted"/>
<dbReference type="SUPFAM" id="SSF57184">
    <property type="entry name" value="Growth factor receptor domain"/>
    <property type="match status" value="1"/>
</dbReference>
<keyword evidence="1" id="KW-0245">EGF-like domain</keyword>
<dbReference type="AlphaFoldDB" id="A0A1B6FZP7"/>
<dbReference type="PANTHER" id="PTHR46513:SF13">
    <property type="entry name" value="EGF-LIKE DOMAIN-CONTAINING PROTEIN"/>
    <property type="match status" value="1"/>
</dbReference>
<keyword evidence="2" id="KW-0677">Repeat</keyword>
<dbReference type="InterPro" id="IPR009030">
    <property type="entry name" value="Growth_fac_rcpt_cys_sf"/>
</dbReference>
<dbReference type="SMART" id="SM00181">
    <property type="entry name" value="EGF"/>
    <property type="match status" value="2"/>
</dbReference>
<organism evidence="5">
    <name type="scientific">Cuerna arida</name>
    <dbReference type="NCBI Taxonomy" id="1464854"/>
    <lineage>
        <taxon>Eukaryota</taxon>
        <taxon>Metazoa</taxon>
        <taxon>Ecdysozoa</taxon>
        <taxon>Arthropoda</taxon>
        <taxon>Hexapoda</taxon>
        <taxon>Insecta</taxon>
        <taxon>Pterygota</taxon>
        <taxon>Neoptera</taxon>
        <taxon>Paraneoptera</taxon>
        <taxon>Hemiptera</taxon>
        <taxon>Auchenorrhyncha</taxon>
        <taxon>Membracoidea</taxon>
        <taxon>Cicadellidae</taxon>
        <taxon>Cicadellinae</taxon>
        <taxon>Proconiini</taxon>
        <taxon>Cuerna</taxon>
    </lineage>
</organism>
<evidence type="ECO:0000256" key="2">
    <source>
        <dbReference type="ARBA" id="ARBA00022737"/>
    </source>
</evidence>
<dbReference type="PANTHER" id="PTHR46513">
    <property type="entry name" value="VITELLOGENIN RECEPTOR-LIKE PROTEIN-RELATED-RELATED"/>
    <property type="match status" value="1"/>
</dbReference>
<dbReference type="EMBL" id="GECZ01014114">
    <property type="protein sequence ID" value="JAS55655.1"/>
    <property type="molecule type" value="Transcribed_RNA"/>
</dbReference>
<dbReference type="SUPFAM" id="SSF63825">
    <property type="entry name" value="YWTD domain"/>
    <property type="match status" value="2"/>
</dbReference>
<dbReference type="InterPro" id="IPR002889">
    <property type="entry name" value="WSC_carb-bd"/>
</dbReference>
<evidence type="ECO:0000256" key="3">
    <source>
        <dbReference type="SAM" id="Phobius"/>
    </source>
</evidence>
<feature type="non-terminal residue" evidence="5">
    <location>
        <position position="1"/>
    </location>
</feature>
<feature type="domain" description="WSC" evidence="4">
    <location>
        <begin position="336"/>
        <end position="425"/>
    </location>
</feature>
<protein>
    <recommendedName>
        <fullName evidence="4">WSC domain-containing protein</fullName>
    </recommendedName>
</protein>
<accession>A0A1B6FZP7</accession>
<dbReference type="Pfam" id="PF01822">
    <property type="entry name" value="WSC"/>
    <property type="match status" value="1"/>
</dbReference>
<dbReference type="InterPro" id="IPR011042">
    <property type="entry name" value="6-blade_b-propeller_TolB-like"/>
</dbReference>
<feature type="transmembrane region" description="Helical" evidence="3">
    <location>
        <begin position="748"/>
        <end position="774"/>
    </location>
</feature>
<dbReference type="SMART" id="SM00321">
    <property type="entry name" value="WSC"/>
    <property type="match status" value="1"/>
</dbReference>
<reference evidence="5" key="1">
    <citation type="submission" date="2015-11" db="EMBL/GenBank/DDBJ databases">
        <title>De novo transcriptome assembly of four potential Pierce s Disease insect vectors from Arizona vineyards.</title>
        <authorList>
            <person name="Tassone E.E."/>
        </authorList>
    </citation>
    <scope>NUCLEOTIDE SEQUENCE</scope>
</reference>
<keyword evidence="3" id="KW-0812">Transmembrane</keyword>
<dbReference type="SMART" id="SM00135">
    <property type="entry name" value="LY"/>
    <property type="match status" value="4"/>
</dbReference>
<dbReference type="InterPro" id="IPR000742">
    <property type="entry name" value="EGF"/>
</dbReference>
<evidence type="ECO:0000256" key="1">
    <source>
        <dbReference type="ARBA" id="ARBA00022536"/>
    </source>
</evidence>
<evidence type="ECO:0000259" key="4">
    <source>
        <dbReference type="PROSITE" id="PS51212"/>
    </source>
</evidence>
<keyword evidence="3" id="KW-0472">Membrane</keyword>
<keyword evidence="3" id="KW-1133">Transmembrane helix</keyword>
<sequence>GAVGDRVKILIGVTVGVRLYDTGDLNKFDSLATTGDWVHSLDYHFAKKAVYIFSRNKLYKTTMEPKNSAPELVKVLSPCEGFAVDWVHDKIYWMNCSVNSTAFMSMDLGGGSVTTVMHRPASPASVKRMEIDPYKGVAFWMADGVVESCMLSGEYFQANMSAPGVNVRVITLDLQQHRVYYVGNLNQSTSLFSMDYVGGGHRTHFSVPQMRSVYGLSLFRGMLYWVNYADVKDVLYKAPINLTGTDSVQVLTSIEKAVWHMKLLHQDIQKEPGEDPCKRISCSHICVSNATSAHCSCPKGMQLNLDEITCSDAPTDSISMTTIMPAAPKKTASGRTYNYRGCYLYGDFILSRLNYIMHNITLQKCVNYCEKMAVMYAGISDNYCFCGLELEEVNLKGDHLCNTPCPDDPHSTCGGEFMMSFYEIEGNAPIVNETDVKFLMSHNAGVVQYNSSHINTTTILMVTVNWSYAIDCHLAKNMLFTFSGRKIMRTTLEPKDNAAAAMPTVVSEVSECDGFAVDWVADRIYWMDCGRTLNILKVMDLEGGNLSTVMERSLPKASVRRMEIDPHKRIVFWIADGIIESYSLINKKFQANVSGQTMSVRALTLDLEAQRVFFVGTMDSTVSLMSLNYTGGTHQEHLRSSYMMNVYGIGLYNGHVYWVNYIGLRDILLRAPLKPNGNESVQILKSIDRTIWDFRLIHPKLQTGSSRDPCRTKGCSHTCTPLSLYSAVCTCPKGMGLSANSLTCTDGLISVGVLSLTVLLVLIVVLISLTMLYFTDKYWSHLQLKLFNVPYTRTRENQREGSVTPVYDTTEDDVRLI</sequence>
<gene>
    <name evidence="5" type="ORF">g.42426</name>
</gene>